<dbReference type="Proteomes" id="UP000784294">
    <property type="component" value="Unassembled WGS sequence"/>
</dbReference>
<keyword evidence="2" id="KW-1185">Reference proteome</keyword>
<reference evidence="1" key="1">
    <citation type="submission" date="2018-11" db="EMBL/GenBank/DDBJ databases">
        <authorList>
            <consortium name="Pathogen Informatics"/>
        </authorList>
    </citation>
    <scope>NUCLEOTIDE SEQUENCE</scope>
</reference>
<evidence type="ECO:0000313" key="2">
    <source>
        <dbReference type="Proteomes" id="UP000784294"/>
    </source>
</evidence>
<accession>A0A3S5B3I2</accession>
<name>A0A3S5B3I2_9PLAT</name>
<organism evidence="1 2">
    <name type="scientific">Protopolystoma xenopodis</name>
    <dbReference type="NCBI Taxonomy" id="117903"/>
    <lineage>
        <taxon>Eukaryota</taxon>
        <taxon>Metazoa</taxon>
        <taxon>Spiralia</taxon>
        <taxon>Lophotrochozoa</taxon>
        <taxon>Platyhelminthes</taxon>
        <taxon>Monogenea</taxon>
        <taxon>Polyopisthocotylea</taxon>
        <taxon>Polystomatidea</taxon>
        <taxon>Polystomatidae</taxon>
        <taxon>Protopolystoma</taxon>
    </lineage>
</organism>
<sequence>MTQTDQTGVVLASQLYQRSGFAVPVWHTRTVGAWMLPHGARDGDAPQNQSSVQVCICRHMSLAYPPNVTVAFSSRESD</sequence>
<evidence type="ECO:0000313" key="1">
    <source>
        <dbReference type="EMBL" id="VEL32543.1"/>
    </source>
</evidence>
<proteinExistence type="predicted"/>
<protein>
    <submittedName>
        <fullName evidence="1">Uncharacterized protein</fullName>
    </submittedName>
</protein>
<dbReference type="AlphaFoldDB" id="A0A3S5B3I2"/>
<gene>
    <name evidence="1" type="ORF">PXEA_LOCUS25983</name>
</gene>
<comment type="caution">
    <text evidence="1">The sequence shown here is derived from an EMBL/GenBank/DDBJ whole genome shotgun (WGS) entry which is preliminary data.</text>
</comment>
<dbReference type="EMBL" id="CAAALY010244319">
    <property type="protein sequence ID" value="VEL32543.1"/>
    <property type="molecule type" value="Genomic_DNA"/>
</dbReference>